<keyword evidence="3" id="KW-1185">Reference proteome</keyword>
<dbReference type="Gene3D" id="1.10.10.10">
    <property type="entry name" value="Winged helix-like DNA-binding domain superfamily/Winged helix DNA-binding domain"/>
    <property type="match status" value="1"/>
</dbReference>
<reference evidence="3" key="1">
    <citation type="journal article" date="2019" name="Int. J. Syst. Evol. Microbiol.">
        <title>The Global Catalogue of Microorganisms (GCM) 10K type strain sequencing project: providing services to taxonomists for standard genome sequencing and annotation.</title>
        <authorList>
            <consortium name="The Broad Institute Genomics Platform"/>
            <consortium name="The Broad Institute Genome Sequencing Center for Infectious Disease"/>
            <person name="Wu L."/>
            <person name="Ma J."/>
        </authorList>
    </citation>
    <scope>NUCLEOTIDE SEQUENCE [LARGE SCALE GENOMIC DNA]</scope>
    <source>
        <strain evidence="3">NBRC 108565</strain>
    </source>
</reference>
<dbReference type="PANTHER" id="PTHR33164">
    <property type="entry name" value="TRANSCRIPTIONAL REGULATOR, MARR FAMILY"/>
    <property type="match status" value="1"/>
</dbReference>
<dbReference type="InterPro" id="IPR039422">
    <property type="entry name" value="MarR/SlyA-like"/>
</dbReference>
<dbReference type="EMBL" id="AP027729">
    <property type="protein sequence ID" value="BDZ41901.1"/>
    <property type="molecule type" value="Genomic_DNA"/>
</dbReference>
<protein>
    <submittedName>
        <fullName evidence="2">Transcriptional regulator</fullName>
    </submittedName>
</protein>
<evidence type="ECO:0000313" key="3">
    <source>
        <dbReference type="Proteomes" id="UP001321475"/>
    </source>
</evidence>
<evidence type="ECO:0000313" key="2">
    <source>
        <dbReference type="EMBL" id="BDZ41901.1"/>
    </source>
</evidence>
<proteinExistence type="predicted"/>
<dbReference type="Proteomes" id="UP001321475">
    <property type="component" value="Chromosome"/>
</dbReference>
<dbReference type="SMART" id="SM00347">
    <property type="entry name" value="HTH_MARR"/>
    <property type="match status" value="1"/>
</dbReference>
<dbReference type="Pfam" id="PF12802">
    <property type="entry name" value="MarR_2"/>
    <property type="match status" value="1"/>
</dbReference>
<dbReference type="SUPFAM" id="SSF46785">
    <property type="entry name" value="Winged helix' DNA-binding domain"/>
    <property type="match status" value="1"/>
</dbReference>
<evidence type="ECO:0000259" key="1">
    <source>
        <dbReference type="PROSITE" id="PS50995"/>
    </source>
</evidence>
<gene>
    <name evidence="2" type="ORF">GCM10025865_12000</name>
</gene>
<dbReference type="PROSITE" id="PS50995">
    <property type="entry name" value="HTH_MARR_2"/>
    <property type="match status" value="1"/>
</dbReference>
<dbReference type="InterPro" id="IPR000835">
    <property type="entry name" value="HTH_MarR-typ"/>
</dbReference>
<name>A0ABM8G1G4_9CELL</name>
<dbReference type="InterPro" id="IPR036388">
    <property type="entry name" value="WH-like_DNA-bd_sf"/>
</dbReference>
<feature type="domain" description="HTH marR-type" evidence="1">
    <location>
        <begin position="1"/>
        <end position="149"/>
    </location>
</feature>
<sequence>MDMSTPDGLASSETDIALWFGWKRVHETVRVAVVDEVTAATGLSEPDLTILMALAISGDDGTLRQSVLAVELAWDRTRVSHQVTRMERRGLVERKRVRRAAEVTITEHGLDQVRTARPIHDAAVKRHVLDRLTPEQRIVLRETLAVLGAPPAEA</sequence>
<dbReference type="PANTHER" id="PTHR33164:SF99">
    <property type="entry name" value="MARR FAMILY REGULATORY PROTEIN"/>
    <property type="match status" value="1"/>
</dbReference>
<organism evidence="2 3">
    <name type="scientific">Paraoerskovia sediminicola</name>
    <dbReference type="NCBI Taxonomy" id="1138587"/>
    <lineage>
        <taxon>Bacteria</taxon>
        <taxon>Bacillati</taxon>
        <taxon>Actinomycetota</taxon>
        <taxon>Actinomycetes</taxon>
        <taxon>Micrococcales</taxon>
        <taxon>Cellulomonadaceae</taxon>
        <taxon>Paraoerskovia</taxon>
    </lineage>
</organism>
<accession>A0ABM8G1G4</accession>
<dbReference type="InterPro" id="IPR036390">
    <property type="entry name" value="WH_DNA-bd_sf"/>
</dbReference>